<keyword evidence="2" id="KW-1185">Reference proteome</keyword>
<protein>
    <submittedName>
        <fullName evidence="1">Uncharacterized protein</fullName>
    </submittedName>
</protein>
<evidence type="ECO:0000313" key="2">
    <source>
        <dbReference type="Proteomes" id="UP000187012"/>
    </source>
</evidence>
<dbReference type="AlphaFoldDB" id="A0A1N7RJI6"/>
<dbReference type="Proteomes" id="UP000187012">
    <property type="component" value="Unassembled WGS sequence"/>
</dbReference>
<dbReference type="EMBL" id="CYGX02000004">
    <property type="protein sequence ID" value="SIT35280.1"/>
    <property type="molecule type" value="Genomic_DNA"/>
</dbReference>
<accession>A0A1N7RJI6</accession>
<dbReference type="STRING" id="1247936.BN2475_40092"/>
<gene>
    <name evidence="1" type="ORF">BN2475_40092</name>
</gene>
<organism evidence="1 2">
    <name type="scientific">Paraburkholderia ribeironis</name>
    <dbReference type="NCBI Taxonomy" id="1247936"/>
    <lineage>
        <taxon>Bacteria</taxon>
        <taxon>Pseudomonadati</taxon>
        <taxon>Pseudomonadota</taxon>
        <taxon>Betaproteobacteria</taxon>
        <taxon>Burkholderiales</taxon>
        <taxon>Burkholderiaceae</taxon>
        <taxon>Paraburkholderia</taxon>
    </lineage>
</organism>
<dbReference type="RefSeq" id="WP_094777745.1">
    <property type="nucleotide sequence ID" value="NZ_CYGX02000004.1"/>
</dbReference>
<name>A0A1N7RJI6_9BURK</name>
<reference evidence="1 2" key="1">
    <citation type="submission" date="2016-12" db="EMBL/GenBank/DDBJ databases">
        <authorList>
            <person name="Song W.-J."/>
            <person name="Kurnit D.M."/>
        </authorList>
    </citation>
    <scope>NUCLEOTIDE SEQUENCE [LARGE SCALE GENOMIC DNA]</scope>
    <source>
        <strain evidence="1 2">STM7296</strain>
    </source>
</reference>
<proteinExistence type="predicted"/>
<evidence type="ECO:0000313" key="1">
    <source>
        <dbReference type="EMBL" id="SIT35280.1"/>
    </source>
</evidence>
<sequence length="134" mass="14969">MLKTILQSLFPGVARNRADACDALARELPKSLTLPVYWRAARSERAVWAVWLAGVLVQAAIDRVEEKDGVFLPVDVLGRYPRGRYVLADMDGRVEFVGRWPAKTREQVEAVLDHRLTAARQCWLHAPQAGGTSC</sequence>